<reference evidence="2 3" key="1">
    <citation type="submission" date="2019-06" db="EMBL/GenBank/DDBJ databases">
        <title>Sequencing the genomes of 1000 actinobacteria strains.</title>
        <authorList>
            <person name="Klenk H.-P."/>
        </authorList>
    </citation>
    <scope>NUCLEOTIDE SEQUENCE [LARGE SCALE GENOMIC DNA]</scope>
    <source>
        <strain evidence="2 3">DSM 45679</strain>
    </source>
</reference>
<dbReference type="Proteomes" id="UP000320876">
    <property type="component" value="Unassembled WGS sequence"/>
</dbReference>
<dbReference type="NCBIfam" id="NF040603">
    <property type="entry name" value="choice_anch_P"/>
    <property type="match status" value="1"/>
</dbReference>
<keyword evidence="3" id="KW-1185">Reference proteome</keyword>
<name>A0A542DRG8_AMYCI</name>
<dbReference type="EMBL" id="VFML01000001">
    <property type="protein sequence ID" value="TQJ05703.1"/>
    <property type="molecule type" value="Genomic_DNA"/>
</dbReference>
<evidence type="ECO:0000313" key="3">
    <source>
        <dbReference type="Proteomes" id="UP000320876"/>
    </source>
</evidence>
<dbReference type="RefSeq" id="WP_246076620.1">
    <property type="nucleotide sequence ID" value="NZ_VFML01000001.1"/>
</dbReference>
<comment type="caution">
    <text evidence="2">The sequence shown here is derived from an EMBL/GenBank/DDBJ whole genome shotgun (WGS) entry which is preliminary data.</text>
</comment>
<protein>
    <recommendedName>
        <fullName evidence="4">Secreted protein</fullName>
    </recommendedName>
</protein>
<evidence type="ECO:0008006" key="4">
    <source>
        <dbReference type="Google" id="ProtNLM"/>
    </source>
</evidence>
<evidence type="ECO:0000256" key="1">
    <source>
        <dbReference type="SAM" id="SignalP"/>
    </source>
</evidence>
<accession>A0A542DRG8</accession>
<organism evidence="2 3">
    <name type="scientific">Amycolatopsis cihanbeyliensis</name>
    <dbReference type="NCBI Taxonomy" id="1128664"/>
    <lineage>
        <taxon>Bacteria</taxon>
        <taxon>Bacillati</taxon>
        <taxon>Actinomycetota</taxon>
        <taxon>Actinomycetes</taxon>
        <taxon>Pseudonocardiales</taxon>
        <taxon>Pseudonocardiaceae</taxon>
        <taxon>Amycolatopsis</taxon>
    </lineage>
</organism>
<proteinExistence type="predicted"/>
<evidence type="ECO:0000313" key="2">
    <source>
        <dbReference type="EMBL" id="TQJ05703.1"/>
    </source>
</evidence>
<dbReference type="AlphaFoldDB" id="A0A542DRG8"/>
<feature type="chain" id="PRO_5022120057" description="Secreted protein" evidence="1">
    <location>
        <begin position="32"/>
        <end position="231"/>
    </location>
</feature>
<feature type="signal peptide" evidence="1">
    <location>
        <begin position="1"/>
        <end position="31"/>
    </location>
</feature>
<sequence>MSRINRAMLAAALSGGLLGGGLLAVPAQAQAAEWTALAEGSLGSVDMVVGGQSVGSGPIARCDADEQPRNNAGVAVVSRTTRYGRGETDCGRDDTGIASAEAGGQRFSTEVLRQFGGPALEVRSYAARCRTTENGSSGYMELGGVSGFTVPRDIPINHAVTIPGKQPEDPPMAKIVLNEVVIPDPPDGSMTTNALHITLFPEGGPASGSLIVGSASCDPYGLSPQPANSPT</sequence>
<gene>
    <name evidence="2" type="ORF">FB471_5540</name>
</gene>
<keyword evidence="1" id="KW-0732">Signal</keyword>